<reference evidence="1 2" key="1">
    <citation type="journal article" date="2021" name="Appl. Environ. Microbiol.">
        <title>Genetic linkage and physical mapping for an oyster mushroom Pleurotus cornucopiae and QTL analysis for the trait cap color.</title>
        <authorList>
            <person name="Zhang Y."/>
            <person name="Gao W."/>
            <person name="Sonnenberg A."/>
            <person name="Chen Q."/>
            <person name="Zhang J."/>
            <person name="Huang C."/>
        </authorList>
    </citation>
    <scope>NUCLEOTIDE SEQUENCE [LARGE SCALE GENOMIC DNA]</scope>
    <source>
        <strain evidence="1">CCMSSC00406</strain>
    </source>
</reference>
<keyword evidence="2" id="KW-1185">Reference proteome</keyword>
<evidence type="ECO:0000313" key="1">
    <source>
        <dbReference type="EMBL" id="KAG9226811.1"/>
    </source>
</evidence>
<gene>
    <name evidence="1" type="ORF">CCMSSC00406_0003516</name>
</gene>
<sequence length="368" mass="40358">MTSLLLLRQGLLGRGQQFGLQAQAKVQAQGQTQTHTTTTTATMMNELPIDMNNPHVREYLLLIRLQVLTPLSLLINIGSVLTCSLVADPSIRGIFRLYPAPISPKAVVIGAYVLLIYAAQIGYCVLLTAARKPETKQAMIKGVGFTLILSNVLMAVWAITWILQLFLASTILLALIALLLLYSNLSLLVYHPPTSARPLDVALIHAPMRFFLILPLGIMFEYSLFVYLGYTYTPTAPGIPADYAQYQLAGFLAVFLTNLFSTVVIATRRDIVWCIAAVWICVSLWSERPKGAAVYITALVFTAIHPLALIAGFIYKRFVKTGRVALVAEDDALYRAARAPDSTGTTNHPNGANAQQGPREVDPEELWG</sequence>
<proteinExistence type="predicted"/>
<dbReference type="EMBL" id="WQMT02000002">
    <property type="protein sequence ID" value="KAG9226811.1"/>
    <property type="molecule type" value="Genomic_DNA"/>
</dbReference>
<name>A0ACB7J9Q2_PLECO</name>
<evidence type="ECO:0000313" key="2">
    <source>
        <dbReference type="Proteomes" id="UP000824881"/>
    </source>
</evidence>
<comment type="caution">
    <text evidence="1">The sequence shown here is derived from an EMBL/GenBank/DDBJ whole genome shotgun (WGS) entry which is preliminary data.</text>
</comment>
<accession>A0ACB7J9Q2</accession>
<protein>
    <submittedName>
        <fullName evidence="1">Uncharacterized protein</fullName>
    </submittedName>
</protein>
<dbReference type="Proteomes" id="UP000824881">
    <property type="component" value="Unassembled WGS sequence"/>
</dbReference>
<organism evidence="1 2">
    <name type="scientific">Pleurotus cornucopiae</name>
    <name type="common">Cornucopia mushroom</name>
    <dbReference type="NCBI Taxonomy" id="5321"/>
    <lineage>
        <taxon>Eukaryota</taxon>
        <taxon>Fungi</taxon>
        <taxon>Dikarya</taxon>
        <taxon>Basidiomycota</taxon>
        <taxon>Agaricomycotina</taxon>
        <taxon>Agaricomycetes</taxon>
        <taxon>Agaricomycetidae</taxon>
        <taxon>Agaricales</taxon>
        <taxon>Pleurotineae</taxon>
        <taxon>Pleurotaceae</taxon>
        <taxon>Pleurotus</taxon>
    </lineage>
</organism>